<dbReference type="InterPro" id="IPR013785">
    <property type="entry name" value="Aldolase_TIM"/>
</dbReference>
<evidence type="ECO:0000313" key="14">
    <source>
        <dbReference type="Proteomes" id="UP000823486"/>
    </source>
</evidence>
<dbReference type="GO" id="GO:0004789">
    <property type="term" value="F:thiamine-phosphate diphosphorylase activity"/>
    <property type="evidence" value="ECO:0007669"/>
    <property type="project" value="UniProtKB-EC"/>
</dbReference>
<comment type="function">
    <text evidence="9">Condenses 4-methyl-5-(beta-hydroxyethyl)thiazole monophosphate (THZ-P) and 2-methyl-4-amino-5-hydroxymethyl pyrimidine pyrophosphate (HMP-PP) to form thiamine monophosphate (TMP).</text>
</comment>
<feature type="binding site" evidence="9">
    <location>
        <position position="76"/>
    </location>
    <ligand>
        <name>4-amino-2-methyl-5-(diphosphooxymethyl)pyrimidine</name>
        <dbReference type="ChEBI" id="CHEBI:57841"/>
    </ligand>
</feature>
<comment type="catalytic activity">
    <reaction evidence="8 9 10">
        <text>2-[(2R,5Z)-2-carboxy-4-methylthiazol-5(2H)-ylidene]ethyl phosphate + 4-amino-2-methyl-5-(diphosphooxymethyl)pyrimidine + 2 H(+) = thiamine phosphate + CO2 + diphosphate</text>
        <dbReference type="Rhea" id="RHEA:47844"/>
        <dbReference type="ChEBI" id="CHEBI:15378"/>
        <dbReference type="ChEBI" id="CHEBI:16526"/>
        <dbReference type="ChEBI" id="CHEBI:33019"/>
        <dbReference type="ChEBI" id="CHEBI:37575"/>
        <dbReference type="ChEBI" id="CHEBI:57841"/>
        <dbReference type="ChEBI" id="CHEBI:62899"/>
        <dbReference type="EC" id="2.5.1.3"/>
    </reaction>
</comment>
<dbReference type="InterPro" id="IPR022998">
    <property type="entry name" value="ThiamineP_synth_TenI"/>
</dbReference>
<feature type="binding site" evidence="9">
    <location>
        <position position="77"/>
    </location>
    <ligand>
        <name>Mg(2+)</name>
        <dbReference type="ChEBI" id="CHEBI:18420"/>
    </ligand>
</feature>
<evidence type="ECO:0000256" key="11">
    <source>
        <dbReference type="RuleBase" id="RU004253"/>
    </source>
</evidence>
<name>A0ABS2QL84_9BACI</name>
<organism evidence="13 14">
    <name type="scientific">Peribacillus deserti</name>
    <dbReference type="NCBI Taxonomy" id="673318"/>
    <lineage>
        <taxon>Bacteria</taxon>
        <taxon>Bacillati</taxon>
        <taxon>Bacillota</taxon>
        <taxon>Bacilli</taxon>
        <taxon>Bacillales</taxon>
        <taxon>Bacillaceae</taxon>
        <taxon>Peribacillus</taxon>
    </lineage>
</organism>
<dbReference type="NCBIfam" id="TIGR00693">
    <property type="entry name" value="thiE"/>
    <property type="match status" value="1"/>
</dbReference>
<comment type="catalytic activity">
    <reaction evidence="6 9 10">
        <text>4-methyl-5-(2-phosphooxyethyl)-thiazole + 4-amino-2-methyl-5-(diphosphooxymethyl)pyrimidine + H(+) = thiamine phosphate + diphosphate</text>
        <dbReference type="Rhea" id="RHEA:22328"/>
        <dbReference type="ChEBI" id="CHEBI:15378"/>
        <dbReference type="ChEBI" id="CHEBI:33019"/>
        <dbReference type="ChEBI" id="CHEBI:37575"/>
        <dbReference type="ChEBI" id="CHEBI:57841"/>
        <dbReference type="ChEBI" id="CHEBI:58296"/>
        <dbReference type="EC" id="2.5.1.3"/>
    </reaction>
</comment>
<dbReference type="SUPFAM" id="SSF51391">
    <property type="entry name" value="Thiamin phosphate synthase"/>
    <property type="match status" value="1"/>
</dbReference>
<evidence type="ECO:0000256" key="1">
    <source>
        <dbReference type="ARBA" id="ARBA00005165"/>
    </source>
</evidence>
<dbReference type="Pfam" id="PF02581">
    <property type="entry name" value="TMP-TENI"/>
    <property type="match status" value="1"/>
</dbReference>
<evidence type="ECO:0000256" key="2">
    <source>
        <dbReference type="ARBA" id="ARBA00022679"/>
    </source>
</evidence>
<dbReference type="Proteomes" id="UP000823486">
    <property type="component" value="Unassembled WGS sequence"/>
</dbReference>
<feature type="binding site" evidence="9">
    <location>
        <position position="143"/>
    </location>
    <ligand>
        <name>4-amino-2-methyl-5-(diphosphooxymethyl)pyrimidine</name>
        <dbReference type="ChEBI" id="CHEBI:57841"/>
    </ligand>
</feature>
<comment type="similarity">
    <text evidence="9 10">Belongs to the thiamine-phosphate synthase family.</text>
</comment>
<evidence type="ECO:0000256" key="8">
    <source>
        <dbReference type="ARBA" id="ARBA00047883"/>
    </source>
</evidence>
<dbReference type="Gene3D" id="3.20.20.70">
    <property type="entry name" value="Aldolase class I"/>
    <property type="match status" value="1"/>
</dbReference>
<comment type="pathway">
    <text evidence="1 9 11">Cofactor biosynthesis; thiamine diphosphate biosynthesis; thiamine phosphate from 4-amino-2-methyl-5-diphosphomethylpyrimidine and 4-methyl-5-(2-phosphoethyl)-thiazole: step 1/1.</text>
</comment>
<evidence type="ECO:0000256" key="4">
    <source>
        <dbReference type="ARBA" id="ARBA00022842"/>
    </source>
</evidence>
<dbReference type="CDD" id="cd00564">
    <property type="entry name" value="TMP_TenI"/>
    <property type="match status" value="1"/>
</dbReference>
<comment type="caution">
    <text evidence="13">The sequence shown here is derived from an EMBL/GenBank/DDBJ whole genome shotgun (WGS) entry which is preliminary data.</text>
</comment>
<feature type="binding site" evidence="9">
    <location>
        <position position="96"/>
    </location>
    <ligand>
        <name>Mg(2+)</name>
        <dbReference type="ChEBI" id="CHEBI:18420"/>
    </ligand>
</feature>
<protein>
    <recommendedName>
        <fullName evidence="9">Thiamine-phosphate synthase</fullName>
        <shortName evidence="9">TP synthase</shortName>
        <shortName evidence="9">TPS</shortName>
        <ecNumber evidence="9">2.5.1.3</ecNumber>
    </recommendedName>
    <alternativeName>
        <fullName evidence="9">Thiamine-phosphate pyrophosphorylase</fullName>
        <shortName evidence="9">TMP pyrophosphorylase</shortName>
        <shortName evidence="9">TMP-PPase</shortName>
    </alternativeName>
</protein>
<dbReference type="InterPro" id="IPR034291">
    <property type="entry name" value="TMP_synthase"/>
</dbReference>
<dbReference type="PANTHER" id="PTHR20857:SF15">
    <property type="entry name" value="THIAMINE-PHOSPHATE SYNTHASE"/>
    <property type="match status" value="1"/>
</dbReference>
<sequence>MNTLKLKEWLKLYFIMGSNNCTKNPAYILTEAIKGGITLFQFREKGDHCLLGEHKYALARELQSICREYKIPFIVNDDIDLALAIQADGVHIGQDDEDIQKVRNRIGNMLLGVSVHSYAEALSAMDAGADYFGLGPIFPTNTKKDAKPVQGLSFIQELRRKRIHIPIVGIGGINPQNAHLVMDAGADGVSVITAISKADSPYQAAAELKLRTNLDYQ</sequence>
<keyword evidence="3 9" id="KW-0479">Metal-binding</keyword>
<feature type="domain" description="Thiamine phosphate synthase/TenI" evidence="12">
    <location>
        <begin position="12"/>
        <end position="195"/>
    </location>
</feature>
<dbReference type="PANTHER" id="PTHR20857">
    <property type="entry name" value="THIAMINE-PHOSPHATE PYROPHOSPHORYLASE"/>
    <property type="match status" value="1"/>
</dbReference>
<keyword evidence="2 9" id="KW-0808">Transferase</keyword>
<dbReference type="HAMAP" id="MF_00097">
    <property type="entry name" value="TMP_synthase"/>
    <property type="match status" value="1"/>
</dbReference>
<dbReference type="RefSeq" id="WP_204545153.1">
    <property type="nucleotide sequence ID" value="NZ_JAFBFI010000016.1"/>
</dbReference>
<evidence type="ECO:0000259" key="12">
    <source>
        <dbReference type="Pfam" id="PF02581"/>
    </source>
</evidence>
<keyword evidence="14" id="KW-1185">Reference proteome</keyword>
<reference evidence="13 14" key="1">
    <citation type="submission" date="2021-01" db="EMBL/GenBank/DDBJ databases">
        <title>Genomic Encyclopedia of Type Strains, Phase IV (KMG-IV): sequencing the most valuable type-strain genomes for metagenomic binning, comparative biology and taxonomic classification.</title>
        <authorList>
            <person name="Goeker M."/>
        </authorList>
    </citation>
    <scope>NUCLEOTIDE SEQUENCE [LARGE SCALE GENOMIC DNA]</scope>
    <source>
        <strain evidence="13 14">DSM 105482</strain>
    </source>
</reference>
<feature type="binding site" evidence="9">
    <location>
        <begin position="41"/>
        <end position="45"/>
    </location>
    <ligand>
        <name>4-amino-2-methyl-5-(diphosphooxymethyl)pyrimidine</name>
        <dbReference type="ChEBI" id="CHEBI:57841"/>
    </ligand>
</feature>
<evidence type="ECO:0000313" key="13">
    <source>
        <dbReference type="EMBL" id="MBM7693932.1"/>
    </source>
</evidence>
<dbReference type="EMBL" id="JAFBFI010000016">
    <property type="protein sequence ID" value="MBM7693932.1"/>
    <property type="molecule type" value="Genomic_DNA"/>
</dbReference>
<evidence type="ECO:0000256" key="7">
    <source>
        <dbReference type="ARBA" id="ARBA00047851"/>
    </source>
</evidence>
<feature type="binding site" evidence="9">
    <location>
        <position position="172"/>
    </location>
    <ligand>
        <name>2-[(2R,5Z)-2-carboxy-4-methylthiazol-5(2H)-ylidene]ethyl phosphate</name>
        <dbReference type="ChEBI" id="CHEBI:62899"/>
    </ligand>
</feature>
<comment type="catalytic activity">
    <reaction evidence="7 9 10">
        <text>2-(2-carboxy-4-methylthiazol-5-yl)ethyl phosphate + 4-amino-2-methyl-5-(diphosphooxymethyl)pyrimidine + 2 H(+) = thiamine phosphate + CO2 + diphosphate</text>
        <dbReference type="Rhea" id="RHEA:47848"/>
        <dbReference type="ChEBI" id="CHEBI:15378"/>
        <dbReference type="ChEBI" id="CHEBI:16526"/>
        <dbReference type="ChEBI" id="CHEBI:33019"/>
        <dbReference type="ChEBI" id="CHEBI:37575"/>
        <dbReference type="ChEBI" id="CHEBI:57841"/>
        <dbReference type="ChEBI" id="CHEBI:62890"/>
        <dbReference type="EC" id="2.5.1.3"/>
    </reaction>
</comment>
<keyword evidence="4 9" id="KW-0460">Magnesium</keyword>
<gene>
    <name evidence="9" type="primary">thiE</name>
    <name evidence="13" type="ORF">JOC77_003376</name>
</gene>
<feature type="binding site" evidence="9">
    <location>
        <begin position="140"/>
        <end position="142"/>
    </location>
    <ligand>
        <name>2-[(2R,5Z)-2-carboxy-4-methylthiazol-5(2H)-ylidene]ethyl phosphate</name>
        <dbReference type="ChEBI" id="CHEBI:62899"/>
    </ligand>
</feature>
<comment type="cofactor">
    <cofactor evidence="9">
        <name>Mg(2+)</name>
        <dbReference type="ChEBI" id="CHEBI:18420"/>
    </cofactor>
    <text evidence="9">Binds 1 Mg(2+) ion per subunit.</text>
</comment>
<feature type="binding site" evidence="9">
    <location>
        <position position="114"/>
    </location>
    <ligand>
        <name>4-amino-2-methyl-5-(diphosphooxymethyl)pyrimidine</name>
        <dbReference type="ChEBI" id="CHEBI:57841"/>
    </ligand>
</feature>
<evidence type="ECO:0000256" key="5">
    <source>
        <dbReference type="ARBA" id="ARBA00022977"/>
    </source>
</evidence>
<accession>A0ABS2QL84</accession>
<dbReference type="EC" id="2.5.1.3" evidence="9"/>
<keyword evidence="5 9" id="KW-0784">Thiamine biosynthesis</keyword>
<feature type="binding site" evidence="9">
    <location>
        <begin position="192"/>
        <end position="193"/>
    </location>
    <ligand>
        <name>2-[(2R,5Z)-2-carboxy-4-methylthiazol-5(2H)-ylidene]ethyl phosphate</name>
        <dbReference type="ChEBI" id="CHEBI:62899"/>
    </ligand>
</feature>
<evidence type="ECO:0000256" key="6">
    <source>
        <dbReference type="ARBA" id="ARBA00047334"/>
    </source>
</evidence>
<evidence type="ECO:0000256" key="10">
    <source>
        <dbReference type="RuleBase" id="RU003826"/>
    </source>
</evidence>
<evidence type="ECO:0000256" key="9">
    <source>
        <dbReference type="HAMAP-Rule" id="MF_00097"/>
    </source>
</evidence>
<proteinExistence type="inferred from homology"/>
<dbReference type="InterPro" id="IPR036206">
    <property type="entry name" value="ThiamineP_synth_sf"/>
</dbReference>
<evidence type="ECO:0000256" key="3">
    <source>
        <dbReference type="ARBA" id="ARBA00022723"/>
    </source>
</evidence>